<gene>
    <name evidence="2" type="ORF">BECKFW1821C_GA0114237_10436</name>
</gene>
<name>A0A450TVQ1_9GAMM</name>
<evidence type="ECO:0000313" key="2">
    <source>
        <dbReference type="EMBL" id="VFJ73054.1"/>
    </source>
</evidence>
<organism evidence="2">
    <name type="scientific">Candidatus Kentrum sp. FW</name>
    <dbReference type="NCBI Taxonomy" id="2126338"/>
    <lineage>
        <taxon>Bacteria</taxon>
        <taxon>Pseudomonadati</taxon>
        <taxon>Pseudomonadota</taxon>
        <taxon>Gammaproteobacteria</taxon>
        <taxon>Candidatus Kentrum</taxon>
    </lineage>
</organism>
<dbReference type="InterPro" id="IPR029030">
    <property type="entry name" value="Caspase-like_dom_sf"/>
</dbReference>
<proteinExistence type="predicted"/>
<dbReference type="Gene3D" id="3.40.50.1460">
    <property type="match status" value="1"/>
</dbReference>
<dbReference type="GO" id="GO:0004197">
    <property type="term" value="F:cysteine-type endopeptidase activity"/>
    <property type="evidence" value="ECO:0007669"/>
    <property type="project" value="InterPro"/>
</dbReference>
<sequence>MLANQKADREGILDGLDWLVRESTQQDVSVIFLAGHGMTQRDHYYFLSHDFDSERPDDTSVPLLKLQNTLKQLEQFHGTCLLLIDTCYSGMITGNRDAAKRDAEITEALRTLQEAAGHVVVMAVAGNQEESMEHPEWRHGAFTRALIDGMKGKADRDENGVIRIRELDRYVAGRVKELTDGRQHTITKIPEDMPNFPVAIVE</sequence>
<dbReference type="InterPro" id="IPR011600">
    <property type="entry name" value="Pept_C14_caspase"/>
</dbReference>
<reference evidence="2" key="1">
    <citation type="submission" date="2019-02" db="EMBL/GenBank/DDBJ databases">
        <authorList>
            <person name="Gruber-Vodicka R. H."/>
            <person name="Seah K. B. B."/>
        </authorList>
    </citation>
    <scope>NUCLEOTIDE SEQUENCE</scope>
    <source>
        <strain evidence="2">BECK_BZ131</strain>
    </source>
</reference>
<accession>A0A450TVQ1</accession>
<dbReference type="AlphaFoldDB" id="A0A450TVQ1"/>
<evidence type="ECO:0000259" key="1">
    <source>
        <dbReference type="Pfam" id="PF00656"/>
    </source>
</evidence>
<feature type="domain" description="Peptidase C14 caspase" evidence="1">
    <location>
        <begin position="6"/>
        <end position="183"/>
    </location>
</feature>
<dbReference type="SUPFAM" id="SSF52129">
    <property type="entry name" value="Caspase-like"/>
    <property type="match status" value="1"/>
</dbReference>
<protein>
    <submittedName>
        <fullName evidence="2">Caspase domain-containing protein</fullName>
    </submittedName>
</protein>
<dbReference type="Pfam" id="PF00656">
    <property type="entry name" value="Peptidase_C14"/>
    <property type="match status" value="1"/>
</dbReference>
<dbReference type="GO" id="GO:0006508">
    <property type="term" value="P:proteolysis"/>
    <property type="evidence" value="ECO:0007669"/>
    <property type="project" value="InterPro"/>
</dbReference>
<dbReference type="EMBL" id="CAADFE010000043">
    <property type="protein sequence ID" value="VFJ73054.1"/>
    <property type="molecule type" value="Genomic_DNA"/>
</dbReference>